<evidence type="ECO:0000313" key="3">
    <source>
        <dbReference type="EMBL" id="KAA6232877.1"/>
    </source>
</evidence>
<dbReference type="PANTHER" id="PTHR34595:SF7">
    <property type="entry name" value="SLL1039 PROTEIN"/>
    <property type="match status" value="1"/>
</dbReference>
<dbReference type="InterPro" id="IPR051680">
    <property type="entry name" value="ATP-dep_Glu-Cys_Ligase-2"/>
</dbReference>
<proteinExistence type="predicted"/>
<feature type="domain" description="DUF403" evidence="2">
    <location>
        <begin position="1"/>
        <end position="319"/>
    </location>
</feature>
<dbReference type="EMBL" id="VMRG01000001">
    <property type="protein sequence ID" value="KAA6232877.1"/>
    <property type="molecule type" value="Genomic_DNA"/>
</dbReference>
<organism evidence="3 4">
    <name type="scientific">Chlorobium phaeovibrioides</name>
    <dbReference type="NCBI Taxonomy" id="1094"/>
    <lineage>
        <taxon>Bacteria</taxon>
        <taxon>Pseudomonadati</taxon>
        <taxon>Chlorobiota</taxon>
        <taxon>Chlorobiia</taxon>
        <taxon>Chlorobiales</taxon>
        <taxon>Chlorobiaceae</taxon>
        <taxon>Chlorobium/Pelodictyon group</taxon>
        <taxon>Chlorobium</taxon>
    </lineage>
</organism>
<dbReference type="Pfam" id="PF04168">
    <property type="entry name" value="Alpha-E"/>
    <property type="match status" value="1"/>
</dbReference>
<dbReference type="RefSeq" id="WP_011890456.1">
    <property type="nucleotide sequence ID" value="NZ_RXYJ01000005.1"/>
</dbReference>
<dbReference type="InterPro" id="IPR007296">
    <property type="entry name" value="DUF403"/>
</dbReference>
<dbReference type="AlphaFoldDB" id="A0A5M8ICZ2"/>
<feature type="compositionally biased region" description="Low complexity" evidence="1">
    <location>
        <begin position="348"/>
        <end position="360"/>
    </location>
</feature>
<evidence type="ECO:0000313" key="4">
    <source>
        <dbReference type="Proteomes" id="UP000327458"/>
    </source>
</evidence>
<feature type="region of interest" description="Disordered" evidence="1">
    <location>
        <begin position="345"/>
        <end position="370"/>
    </location>
</feature>
<dbReference type="PANTHER" id="PTHR34595">
    <property type="entry name" value="BLR5612 PROTEIN"/>
    <property type="match status" value="1"/>
</dbReference>
<reference evidence="3 4" key="1">
    <citation type="submission" date="2019-07" db="EMBL/GenBank/DDBJ databases">
        <title>Draft genome Sequence of Chlorobium phaeovibrioides sp. strain PhvTcv-s14, from the Phylum Chlorobi.</title>
        <authorList>
            <person name="Babenko V."/>
            <person name="Boldyreva D."/>
            <person name="Kanygina A."/>
            <person name="Selezneva O."/>
            <person name="Akopiyan T."/>
            <person name="Lunina O."/>
        </authorList>
    </citation>
    <scope>NUCLEOTIDE SEQUENCE [LARGE SCALE GENOMIC DNA]</scope>
    <source>
        <strain evidence="3 4">GrTcv12</strain>
    </source>
</reference>
<dbReference type="Proteomes" id="UP000327458">
    <property type="component" value="Unassembled WGS sequence"/>
</dbReference>
<protein>
    <submittedName>
        <fullName evidence="3">Alpha-E domain-containing protein</fullName>
    </submittedName>
</protein>
<gene>
    <name evidence="3" type="ORF">FP507_07310</name>
</gene>
<name>A0A5M8ICZ2_CHLPH</name>
<evidence type="ECO:0000259" key="2">
    <source>
        <dbReference type="Pfam" id="PF04168"/>
    </source>
</evidence>
<comment type="caution">
    <text evidence="3">The sequence shown here is derived from an EMBL/GenBank/DDBJ whole genome shotgun (WGS) entry which is preliminary data.</text>
</comment>
<accession>A0A5M8ICZ2</accession>
<sequence length="370" mass="42470">MLSRVAESLFWMSRYVERAENTARFLDVNFNLLLDLNRITPTENPDCWIALTVATSDPEKFESLYGEYSARSVTDYLVFNRSNSNSIISCIGLARENARSIIESISSEMWEQINNLYHLLQTMRPENVQNDPFSFYREIKNASHLFQGITDNTMARSQGWDFIQVAKYLERADNVTRLIDVKYHMLTPQTSREAIGLISSVDIIQWMAVLKSCSALEAFKKVYLSRIKPESILEFLILDKTFPRSIHFSIGAAKEALWRLSGNSTQKNLSNSDRLIGKMEAELSYTTVEDIMERGLHDYLGDIKQRLQKAGEQLHLVYFAYHTPEIEPQDESKALPFTGVAGGRANWSQAQQQQQQQQSSLRENRARNNA</sequence>
<dbReference type="OMA" id="FWIGRYV"/>
<evidence type="ECO:0000256" key="1">
    <source>
        <dbReference type="SAM" id="MobiDB-lite"/>
    </source>
</evidence>